<name>A0ABT5KXW2_9ALTE</name>
<gene>
    <name evidence="2" type="ORF">OIK42_01710</name>
</gene>
<dbReference type="PROSITE" id="PS50075">
    <property type="entry name" value="CARRIER"/>
    <property type="match status" value="1"/>
</dbReference>
<protein>
    <submittedName>
        <fullName evidence="2">Phosphopantetheine-binding protein</fullName>
    </submittedName>
</protein>
<accession>A0ABT5KXW2</accession>
<dbReference type="InterPro" id="IPR036736">
    <property type="entry name" value="ACP-like_sf"/>
</dbReference>
<dbReference type="Proteomes" id="UP001218788">
    <property type="component" value="Unassembled WGS sequence"/>
</dbReference>
<dbReference type="InterPro" id="IPR009081">
    <property type="entry name" value="PP-bd_ACP"/>
</dbReference>
<dbReference type="SUPFAM" id="SSF47336">
    <property type="entry name" value="ACP-like"/>
    <property type="match status" value="1"/>
</dbReference>
<reference evidence="2 3" key="1">
    <citation type="submission" date="2022-10" db="EMBL/GenBank/DDBJ databases">
        <title>Alteromonas sp. chi3 Genome sequencing.</title>
        <authorList>
            <person name="Park S."/>
        </authorList>
    </citation>
    <scope>NUCLEOTIDE SEQUENCE [LARGE SCALE GENOMIC DNA]</scope>
    <source>
        <strain evidence="3">chi3</strain>
    </source>
</reference>
<organism evidence="2 3">
    <name type="scientific">Alteromonas gilva</name>
    <dbReference type="NCBI Taxonomy" id="2987522"/>
    <lineage>
        <taxon>Bacteria</taxon>
        <taxon>Pseudomonadati</taxon>
        <taxon>Pseudomonadota</taxon>
        <taxon>Gammaproteobacteria</taxon>
        <taxon>Alteromonadales</taxon>
        <taxon>Alteromonadaceae</taxon>
        <taxon>Alteromonas/Salinimonas group</taxon>
        <taxon>Alteromonas</taxon>
    </lineage>
</organism>
<feature type="domain" description="Carrier" evidence="1">
    <location>
        <begin position="5"/>
        <end position="87"/>
    </location>
</feature>
<dbReference type="Gene3D" id="1.10.1200.10">
    <property type="entry name" value="ACP-like"/>
    <property type="match status" value="1"/>
</dbReference>
<proteinExistence type="predicted"/>
<comment type="caution">
    <text evidence="2">The sequence shown here is derived from an EMBL/GenBank/DDBJ whole genome shotgun (WGS) entry which is preliminary data.</text>
</comment>
<dbReference type="Pfam" id="PF00550">
    <property type="entry name" value="PP-binding"/>
    <property type="match status" value="1"/>
</dbReference>
<evidence type="ECO:0000313" key="2">
    <source>
        <dbReference type="EMBL" id="MDC8829468.1"/>
    </source>
</evidence>
<dbReference type="EMBL" id="JAQQXP010000001">
    <property type="protein sequence ID" value="MDC8829468.1"/>
    <property type="molecule type" value="Genomic_DNA"/>
</dbReference>
<evidence type="ECO:0000313" key="3">
    <source>
        <dbReference type="Proteomes" id="UP001218788"/>
    </source>
</evidence>
<dbReference type="NCBIfam" id="NF006617">
    <property type="entry name" value="PRK09184.1"/>
    <property type="match status" value="1"/>
</dbReference>
<evidence type="ECO:0000259" key="1">
    <source>
        <dbReference type="PROSITE" id="PS50075"/>
    </source>
</evidence>
<dbReference type="RefSeq" id="WP_273637838.1">
    <property type="nucleotide sequence ID" value="NZ_JAQQXP010000001.1"/>
</dbReference>
<keyword evidence="3" id="KW-1185">Reference proteome</keyword>
<sequence>MATQTESELKMAQLMVEALNLEDMEADEIDPEEQLFGDGLGLDSIDALEISLAISKEYGVQIKAEDEGTREAFATLRSLTAFVENNK</sequence>